<dbReference type="InterPro" id="IPR012675">
    <property type="entry name" value="Beta-grasp_dom_sf"/>
</dbReference>
<keyword evidence="2" id="KW-1185">Reference proteome</keyword>
<evidence type="ECO:0000313" key="2">
    <source>
        <dbReference type="Proteomes" id="UP000192455"/>
    </source>
</evidence>
<reference evidence="1 2" key="1">
    <citation type="submission" date="2017-01" db="EMBL/GenBank/DDBJ databases">
        <authorList>
            <person name="Mah S.A."/>
            <person name="Swanson W.J."/>
            <person name="Moy G.W."/>
            <person name="Vacquier V.D."/>
        </authorList>
    </citation>
    <scope>NUCLEOTIDE SEQUENCE [LARGE SCALE GENOMIC DNA]</scope>
    <source>
        <strain evidence="1 2">DSM 21219</strain>
    </source>
</reference>
<evidence type="ECO:0000313" key="1">
    <source>
        <dbReference type="EMBL" id="SIT86739.1"/>
    </source>
</evidence>
<dbReference type="Proteomes" id="UP000192455">
    <property type="component" value="Unassembled WGS sequence"/>
</dbReference>
<dbReference type="CDD" id="cd00565">
    <property type="entry name" value="Ubl_ThiS"/>
    <property type="match status" value="1"/>
</dbReference>
<dbReference type="STRING" id="515897.SAMN05421849_2396"/>
<dbReference type="PANTHER" id="PTHR34472">
    <property type="entry name" value="SULFUR CARRIER PROTEIN THIS"/>
    <property type="match status" value="1"/>
</dbReference>
<name>A0A1R3XB26_9RHOB</name>
<dbReference type="EMBL" id="FTPS01000002">
    <property type="protein sequence ID" value="SIT86739.1"/>
    <property type="molecule type" value="Genomic_DNA"/>
</dbReference>
<dbReference type="AlphaFoldDB" id="A0A1R3XB26"/>
<gene>
    <name evidence="1" type="ORF">SAMN05421849_2396</name>
</gene>
<dbReference type="InterPro" id="IPR016155">
    <property type="entry name" value="Mopterin_synth/thiamin_S_b"/>
</dbReference>
<sequence>MKITLNGEARRTSAATLADLLAECGFDGRIATARNGDFVPRTQRGATPIHDGDRIEVVAPMQGG</sequence>
<dbReference type="Pfam" id="PF02597">
    <property type="entry name" value="ThiS"/>
    <property type="match status" value="1"/>
</dbReference>
<dbReference type="SUPFAM" id="SSF54285">
    <property type="entry name" value="MoaD/ThiS"/>
    <property type="match status" value="1"/>
</dbReference>
<protein>
    <submittedName>
        <fullName evidence="1">Sulfur carrier protein</fullName>
    </submittedName>
</protein>
<dbReference type="NCBIfam" id="TIGR01683">
    <property type="entry name" value="thiS"/>
    <property type="match status" value="1"/>
</dbReference>
<dbReference type="InterPro" id="IPR003749">
    <property type="entry name" value="ThiS/MoaD-like"/>
</dbReference>
<dbReference type="InterPro" id="IPR010035">
    <property type="entry name" value="Thi_S"/>
</dbReference>
<dbReference type="PANTHER" id="PTHR34472:SF1">
    <property type="entry name" value="SULFUR CARRIER PROTEIN THIS"/>
    <property type="match status" value="1"/>
</dbReference>
<proteinExistence type="predicted"/>
<organism evidence="1 2">
    <name type="scientific">Pontibaca methylaminivorans</name>
    <dbReference type="NCBI Taxonomy" id="515897"/>
    <lineage>
        <taxon>Bacteria</taxon>
        <taxon>Pseudomonadati</taxon>
        <taxon>Pseudomonadota</taxon>
        <taxon>Alphaproteobacteria</taxon>
        <taxon>Rhodobacterales</taxon>
        <taxon>Roseobacteraceae</taxon>
        <taxon>Pontibaca</taxon>
    </lineage>
</organism>
<dbReference type="RefSeq" id="WP_076650329.1">
    <property type="nucleotide sequence ID" value="NZ_FTPS01000002.1"/>
</dbReference>
<dbReference type="Gene3D" id="3.10.20.30">
    <property type="match status" value="1"/>
</dbReference>
<dbReference type="OrthoDB" id="197113at2"/>
<accession>A0A1R3XB26</accession>